<keyword evidence="4" id="KW-0282">Flagellum</keyword>
<dbReference type="PRINTS" id="PR00950">
    <property type="entry name" value="TYPE3IMSPROT"/>
</dbReference>
<dbReference type="OrthoDB" id="9807950at2"/>
<evidence type="ECO:0000313" key="4">
    <source>
        <dbReference type="EMBL" id="SNS08399.1"/>
    </source>
</evidence>
<gene>
    <name evidence="4" type="ORF">SAMN05444352_10325</name>
</gene>
<keyword evidence="3" id="KW-0472">Membrane</keyword>
<keyword evidence="4" id="KW-0969">Cilium</keyword>
<keyword evidence="3" id="KW-0812">Transmembrane</keyword>
<dbReference type="InterPro" id="IPR029025">
    <property type="entry name" value="T3SS_substrate_exporter_C"/>
</dbReference>
<proteinExistence type="inferred from homology"/>
<dbReference type="Gene3D" id="3.40.1690.10">
    <property type="entry name" value="secretion proteins EscU"/>
    <property type="match status" value="1"/>
</dbReference>
<evidence type="ECO:0000256" key="1">
    <source>
        <dbReference type="ARBA" id="ARBA00010690"/>
    </source>
</evidence>
<dbReference type="PANTHER" id="PTHR30531:SF14">
    <property type="entry name" value="SURFACE PRESENTATION OF ANTIGENS PROTEIN SPAS"/>
    <property type="match status" value="1"/>
</dbReference>
<dbReference type="GO" id="GO:0009306">
    <property type="term" value="P:protein secretion"/>
    <property type="evidence" value="ECO:0007669"/>
    <property type="project" value="InterPro"/>
</dbReference>
<dbReference type="SUPFAM" id="SSF160544">
    <property type="entry name" value="EscU C-terminal domain-like"/>
    <property type="match status" value="1"/>
</dbReference>
<sequence>MSGNDQQEKSEQATPFKLEEARKKGQVARSQELLSFMMLLAFLLVLSATVHSVANVIAGHSHWWLGNAAWLSGDWGNLLAQGSHSLRQLADALMPLIGALILMAILTNLVFSGPVFSLAALKPDFKRLHPIQGLKKIFSRRMLVELLKVLVKGVLFSLVLFYLFQGLLPDLLDLMTLAPMALPGATEQLLMQVGFAVLMVMAAAMLFDIWYSRREFARQMRMSRRELKDEHRRREGDPEIRSRRRATQQEMLEKAAALGRVKDADVIVTNPTHYAIALQYRPGSMRAPVVLAMGRGLLALRIRALARKHAVPVLRRPALARTLHALARIDAPIPDITQNDVAQVYRWVISLPGNKVMI</sequence>
<evidence type="ECO:0000256" key="3">
    <source>
        <dbReference type="SAM" id="Phobius"/>
    </source>
</evidence>
<dbReference type="InterPro" id="IPR006135">
    <property type="entry name" value="T3SS_substrate_exporter"/>
</dbReference>
<keyword evidence="3" id="KW-1133">Transmembrane helix</keyword>
<comment type="similarity">
    <text evidence="1">Belongs to the type III secretion exporter family.</text>
</comment>
<protein>
    <submittedName>
        <fullName evidence="4">Flagellar biosynthetic protein FlhB</fullName>
    </submittedName>
</protein>
<dbReference type="STRING" id="1215104.GCA_000730585_01089"/>
<feature type="transmembrane region" description="Helical" evidence="3">
    <location>
        <begin position="142"/>
        <end position="164"/>
    </location>
</feature>
<feature type="transmembrane region" description="Helical" evidence="3">
    <location>
        <begin position="96"/>
        <end position="121"/>
    </location>
</feature>
<dbReference type="Proteomes" id="UP000198407">
    <property type="component" value="Unassembled WGS sequence"/>
</dbReference>
<evidence type="ECO:0000313" key="5">
    <source>
        <dbReference type="Proteomes" id="UP000198407"/>
    </source>
</evidence>
<keyword evidence="5" id="KW-1185">Reference proteome</keyword>
<accession>A0A239BLD5</accession>
<feature type="region of interest" description="Disordered" evidence="2">
    <location>
        <begin position="223"/>
        <end position="246"/>
    </location>
</feature>
<dbReference type="RefSeq" id="WP_042128494.1">
    <property type="nucleotide sequence ID" value="NZ_FZOL01000003.1"/>
</dbReference>
<dbReference type="GO" id="GO:0005886">
    <property type="term" value="C:plasma membrane"/>
    <property type="evidence" value="ECO:0007669"/>
    <property type="project" value="TreeGrafter"/>
</dbReference>
<dbReference type="Pfam" id="PF01312">
    <property type="entry name" value="Bac_export_2"/>
    <property type="match status" value="1"/>
</dbReference>
<keyword evidence="4" id="KW-0966">Cell projection</keyword>
<evidence type="ECO:0000256" key="2">
    <source>
        <dbReference type="SAM" id="MobiDB-lite"/>
    </source>
</evidence>
<feature type="compositionally biased region" description="Basic and acidic residues" evidence="2">
    <location>
        <begin position="223"/>
        <end position="241"/>
    </location>
</feature>
<dbReference type="AlphaFoldDB" id="A0A239BLD5"/>
<feature type="transmembrane region" description="Helical" evidence="3">
    <location>
        <begin position="189"/>
        <end position="211"/>
    </location>
</feature>
<feature type="transmembrane region" description="Helical" evidence="3">
    <location>
        <begin position="33"/>
        <end position="54"/>
    </location>
</feature>
<organism evidence="4 5">
    <name type="scientific">Pseudomonas japonica</name>
    <dbReference type="NCBI Taxonomy" id="256466"/>
    <lineage>
        <taxon>Bacteria</taxon>
        <taxon>Pseudomonadati</taxon>
        <taxon>Pseudomonadota</taxon>
        <taxon>Gammaproteobacteria</taxon>
        <taxon>Pseudomonadales</taxon>
        <taxon>Pseudomonadaceae</taxon>
        <taxon>Pseudomonas</taxon>
    </lineage>
</organism>
<dbReference type="EMBL" id="FZOL01000003">
    <property type="protein sequence ID" value="SNS08399.1"/>
    <property type="molecule type" value="Genomic_DNA"/>
</dbReference>
<name>A0A239BLD5_9PSED</name>
<reference evidence="5" key="1">
    <citation type="submission" date="2017-06" db="EMBL/GenBank/DDBJ databases">
        <authorList>
            <person name="Varghese N."/>
            <person name="Submissions S."/>
        </authorList>
    </citation>
    <scope>NUCLEOTIDE SEQUENCE [LARGE SCALE GENOMIC DNA]</scope>
    <source>
        <strain evidence="5">DSM 22348</strain>
    </source>
</reference>
<dbReference type="PANTHER" id="PTHR30531">
    <property type="entry name" value="FLAGELLAR BIOSYNTHETIC PROTEIN FLHB"/>
    <property type="match status" value="1"/>
</dbReference>